<evidence type="ECO:0000256" key="3">
    <source>
        <dbReference type="ARBA" id="ARBA00022448"/>
    </source>
</evidence>
<dbReference type="Pfam" id="PF02108">
    <property type="entry name" value="FliH"/>
    <property type="match status" value="1"/>
</dbReference>
<dbReference type="EMBL" id="JAUSWN010000006">
    <property type="protein sequence ID" value="MDQ0479257.1"/>
    <property type="molecule type" value="Genomic_DNA"/>
</dbReference>
<evidence type="ECO:0000313" key="9">
    <source>
        <dbReference type="EMBL" id="MDQ0479257.1"/>
    </source>
</evidence>
<dbReference type="Proteomes" id="UP001224418">
    <property type="component" value="Unassembled WGS sequence"/>
</dbReference>
<comment type="similarity">
    <text evidence="2">Belongs to the FliH family.</text>
</comment>
<dbReference type="PANTHER" id="PTHR34982">
    <property type="entry name" value="YOP PROTEINS TRANSLOCATION PROTEIN L"/>
    <property type="match status" value="1"/>
</dbReference>
<organism evidence="9 10">
    <name type="scientific">Hathewaya limosa</name>
    <name type="common">Clostridium limosum</name>
    <dbReference type="NCBI Taxonomy" id="1536"/>
    <lineage>
        <taxon>Bacteria</taxon>
        <taxon>Bacillati</taxon>
        <taxon>Bacillota</taxon>
        <taxon>Clostridia</taxon>
        <taxon>Eubacteriales</taxon>
        <taxon>Clostridiaceae</taxon>
        <taxon>Hathewaya</taxon>
    </lineage>
</organism>
<evidence type="ECO:0000313" key="10">
    <source>
        <dbReference type="Proteomes" id="UP001224418"/>
    </source>
</evidence>
<proteinExistence type="inferred from homology"/>
<evidence type="ECO:0000259" key="8">
    <source>
        <dbReference type="Pfam" id="PF02108"/>
    </source>
</evidence>
<comment type="function">
    <text evidence="1">Needed for flagellar regrowth and assembly.</text>
</comment>
<feature type="domain" description="Flagellar assembly protein FliH/Type III secretion system HrpE" evidence="8">
    <location>
        <begin position="113"/>
        <end position="228"/>
    </location>
</feature>
<reference evidence="9 10" key="1">
    <citation type="submission" date="2023-07" db="EMBL/GenBank/DDBJ databases">
        <title>Genomic Encyclopedia of Type Strains, Phase IV (KMG-IV): sequencing the most valuable type-strain genomes for metagenomic binning, comparative biology and taxonomic classification.</title>
        <authorList>
            <person name="Goeker M."/>
        </authorList>
    </citation>
    <scope>NUCLEOTIDE SEQUENCE [LARGE SCALE GENOMIC DNA]</scope>
    <source>
        <strain evidence="9 10">DSM 1400</strain>
    </source>
</reference>
<sequence length="246" mass="28902">MQSSYSIIKSPNVDFKGDTLIDTEYEIPEEEEKAEEKKFQVKLPDFKKSYEKIGANILESARSQARDIIDDAKNKGTKLQKEAYDFGYDEGHKKGYDEGIKKALDEMEEKKQELMEESEKIIYACKEQYQNYLKEKEKDIINMILEISYKYLRKEIENEDVITSMVKDELEKIHNADTIVLKFNPKYYDEIKKNLDAWKKAYSLREVFLIPDESLELGTVVIEKEKGKCKLSLNYALDKIKDELLK</sequence>
<dbReference type="InterPro" id="IPR018035">
    <property type="entry name" value="Flagellar_FliH/T3SS_HrpE"/>
</dbReference>
<keyword evidence="6" id="KW-1006">Bacterial flagellum protein export</keyword>
<keyword evidence="5" id="KW-0653">Protein transport</keyword>
<comment type="caution">
    <text evidence="9">The sequence shown here is derived from an EMBL/GenBank/DDBJ whole genome shotgun (WGS) entry which is preliminary data.</text>
</comment>
<keyword evidence="10" id="KW-1185">Reference proteome</keyword>
<evidence type="ECO:0000256" key="6">
    <source>
        <dbReference type="ARBA" id="ARBA00023225"/>
    </source>
</evidence>
<keyword evidence="7" id="KW-0175">Coiled coil</keyword>
<keyword evidence="9" id="KW-0282">Flagellum</keyword>
<dbReference type="PANTHER" id="PTHR34982:SF1">
    <property type="entry name" value="FLAGELLAR ASSEMBLY PROTEIN FLIH"/>
    <property type="match status" value="1"/>
</dbReference>
<accession>A0ABU0JQ90</accession>
<dbReference type="RefSeq" id="WP_307355348.1">
    <property type="nucleotide sequence ID" value="NZ_BAAACJ010000012.1"/>
</dbReference>
<evidence type="ECO:0000256" key="4">
    <source>
        <dbReference type="ARBA" id="ARBA00022795"/>
    </source>
</evidence>
<evidence type="ECO:0000256" key="1">
    <source>
        <dbReference type="ARBA" id="ARBA00003041"/>
    </source>
</evidence>
<name>A0ABU0JQ90_HATLI</name>
<keyword evidence="4" id="KW-1005">Bacterial flagellum biogenesis</keyword>
<evidence type="ECO:0000256" key="7">
    <source>
        <dbReference type="SAM" id="Coils"/>
    </source>
</evidence>
<gene>
    <name evidence="9" type="ORF">QOZ93_000997</name>
</gene>
<dbReference type="InterPro" id="IPR051472">
    <property type="entry name" value="T3SS_Stator/FliH"/>
</dbReference>
<keyword evidence="9" id="KW-0969">Cilium</keyword>
<keyword evidence="9" id="KW-0966">Cell projection</keyword>
<evidence type="ECO:0000256" key="2">
    <source>
        <dbReference type="ARBA" id="ARBA00006602"/>
    </source>
</evidence>
<keyword evidence="3" id="KW-0813">Transport</keyword>
<evidence type="ECO:0000256" key="5">
    <source>
        <dbReference type="ARBA" id="ARBA00022927"/>
    </source>
</evidence>
<protein>
    <submittedName>
        <fullName evidence="9">Flagellar assembly protein FliH</fullName>
    </submittedName>
</protein>
<feature type="coiled-coil region" evidence="7">
    <location>
        <begin position="55"/>
        <end position="124"/>
    </location>
</feature>